<reference evidence="5" key="1">
    <citation type="submission" date="2016-10" db="EMBL/GenBank/DDBJ databases">
        <authorList>
            <person name="Varghese N."/>
            <person name="Submissions S."/>
        </authorList>
    </citation>
    <scope>NUCLEOTIDE SEQUENCE [LARGE SCALE GENOMIC DNA]</scope>
    <source>
        <strain evidence="5">DSM 27981</strain>
    </source>
</reference>
<feature type="compositionally biased region" description="Acidic residues" evidence="3">
    <location>
        <begin position="247"/>
        <end position="258"/>
    </location>
</feature>
<evidence type="ECO:0000256" key="1">
    <source>
        <dbReference type="ARBA" id="ARBA00010634"/>
    </source>
</evidence>
<comment type="similarity">
    <text evidence="1">Belongs to the MlaA family.</text>
</comment>
<dbReference type="Pfam" id="PF04333">
    <property type="entry name" value="MlaA"/>
    <property type="match status" value="1"/>
</dbReference>
<evidence type="ECO:0000313" key="5">
    <source>
        <dbReference type="Proteomes" id="UP000199119"/>
    </source>
</evidence>
<dbReference type="AlphaFoldDB" id="A0A1I2FYT7"/>
<evidence type="ECO:0000256" key="2">
    <source>
        <dbReference type="ARBA" id="ARBA00022729"/>
    </source>
</evidence>
<dbReference type="GO" id="GO:0016020">
    <property type="term" value="C:membrane"/>
    <property type="evidence" value="ECO:0007669"/>
    <property type="project" value="InterPro"/>
</dbReference>
<dbReference type="PANTHER" id="PTHR30035:SF3">
    <property type="entry name" value="INTERMEMBRANE PHOSPHOLIPID TRANSPORT SYSTEM LIPOPROTEIN MLAA"/>
    <property type="match status" value="1"/>
</dbReference>
<accession>A0A1I2FYT7</accession>
<keyword evidence="4" id="KW-0449">Lipoprotein</keyword>
<dbReference type="PANTHER" id="PTHR30035">
    <property type="entry name" value="LIPOPROTEIN VACJ-RELATED"/>
    <property type="match status" value="1"/>
</dbReference>
<dbReference type="PRINTS" id="PR01805">
    <property type="entry name" value="VACJLIPOPROT"/>
</dbReference>
<keyword evidence="5" id="KW-1185">Reference proteome</keyword>
<proteinExistence type="inferred from homology"/>
<organism evidence="4 5">
    <name type="scientific">Paracidovorax wautersii</name>
    <dbReference type="NCBI Taxonomy" id="1177982"/>
    <lineage>
        <taxon>Bacteria</taxon>
        <taxon>Pseudomonadati</taxon>
        <taxon>Pseudomonadota</taxon>
        <taxon>Betaproteobacteria</taxon>
        <taxon>Burkholderiales</taxon>
        <taxon>Comamonadaceae</taxon>
        <taxon>Paracidovorax</taxon>
    </lineage>
</organism>
<evidence type="ECO:0000256" key="3">
    <source>
        <dbReference type="SAM" id="MobiDB-lite"/>
    </source>
</evidence>
<dbReference type="GO" id="GO:0120010">
    <property type="term" value="P:intermembrane phospholipid transfer"/>
    <property type="evidence" value="ECO:0007669"/>
    <property type="project" value="TreeGrafter"/>
</dbReference>
<dbReference type="STRING" id="1177982.SAMN04489711_112115"/>
<dbReference type="Proteomes" id="UP000199119">
    <property type="component" value="Unassembled WGS sequence"/>
</dbReference>
<name>A0A1I2FYT7_9BURK</name>
<dbReference type="EMBL" id="FONX01000012">
    <property type="protein sequence ID" value="SFF09968.1"/>
    <property type="molecule type" value="Genomic_DNA"/>
</dbReference>
<dbReference type="InterPro" id="IPR007428">
    <property type="entry name" value="MlaA"/>
</dbReference>
<protein>
    <submittedName>
        <fullName evidence="4">Phospholipid-binding lipoprotein MlaA</fullName>
    </submittedName>
</protein>
<gene>
    <name evidence="4" type="ORF">SAMN04489711_112115</name>
</gene>
<evidence type="ECO:0000313" key="4">
    <source>
        <dbReference type="EMBL" id="SFF09968.1"/>
    </source>
</evidence>
<dbReference type="OrthoDB" id="9785326at2"/>
<dbReference type="RefSeq" id="WP_092940524.1">
    <property type="nucleotide sequence ID" value="NZ_FONX01000012.1"/>
</dbReference>
<sequence length="271" mass="29136">MNNNIHPQSSVTRQGGALVRLPARRAAAAATLALGSLMLAGCATGPDANPRDPLEPYNRTVTDFNDGVDRAVLKPVATAYREVMPSPVRTGVSNFFANLGDIWSFVNNVLQFRGSEAMDSLVRFNVNTVFGLGGVLDIASEMGIPRRKTDFGLTLGRWGVPTGPYLVLPLLGPSTVRDTVALPVDVQGNPLRDVDPVSARNQLYVLRVVDKRASLLAAGNVLDTAALDKYSFTRDVFLRVRSLEMDPSSDDGKDDDSSYDPNAGKLPPVPN</sequence>
<keyword evidence="2" id="KW-0732">Signal</keyword>
<feature type="region of interest" description="Disordered" evidence="3">
    <location>
        <begin position="244"/>
        <end position="271"/>
    </location>
</feature>